<organism evidence="1 2">
    <name type="scientific">Natronincola peptidivorans</name>
    <dbReference type="NCBI Taxonomy" id="426128"/>
    <lineage>
        <taxon>Bacteria</taxon>
        <taxon>Bacillati</taxon>
        <taxon>Bacillota</taxon>
        <taxon>Clostridia</taxon>
        <taxon>Peptostreptococcales</taxon>
        <taxon>Natronincolaceae</taxon>
        <taxon>Natronincola</taxon>
    </lineage>
</organism>
<protein>
    <submittedName>
        <fullName evidence="1">Uncharacterized protein</fullName>
    </submittedName>
</protein>
<keyword evidence="2" id="KW-1185">Reference proteome</keyword>
<gene>
    <name evidence="1" type="ORF">SAMN05660297_03565</name>
</gene>
<dbReference type="AlphaFoldDB" id="A0A1I0HA54"/>
<dbReference type="OrthoDB" id="1954192at2"/>
<name>A0A1I0HA54_9FIRM</name>
<dbReference type="STRING" id="426128.SAMN05660297_03565"/>
<accession>A0A1I0HA54</accession>
<evidence type="ECO:0000313" key="2">
    <source>
        <dbReference type="Proteomes" id="UP000199568"/>
    </source>
</evidence>
<dbReference type="RefSeq" id="WP_090446986.1">
    <property type="nucleotide sequence ID" value="NZ_FOHU01000037.1"/>
</dbReference>
<dbReference type="Proteomes" id="UP000199568">
    <property type="component" value="Unassembled WGS sequence"/>
</dbReference>
<dbReference type="EMBL" id="FOHU01000037">
    <property type="protein sequence ID" value="SET80539.1"/>
    <property type="molecule type" value="Genomic_DNA"/>
</dbReference>
<evidence type="ECO:0000313" key="1">
    <source>
        <dbReference type="EMBL" id="SET80539.1"/>
    </source>
</evidence>
<proteinExistence type="predicted"/>
<reference evidence="1 2" key="1">
    <citation type="submission" date="2016-10" db="EMBL/GenBank/DDBJ databases">
        <authorList>
            <person name="de Groot N.N."/>
        </authorList>
    </citation>
    <scope>NUCLEOTIDE SEQUENCE [LARGE SCALE GENOMIC DNA]</scope>
    <source>
        <strain evidence="1 2">DSM 18979</strain>
    </source>
</reference>
<sequence length="149" mass="17858">MARIIHLRDYKVSKQRKLIVNIYQLLNRGLEDELDTILMEFDESFITVCKKYNLDAMNVDYFRLPIITFIVTSFIKNSEIRDYFPQSLVLENEDNKHMFKNTLIKILETFDDSYQYNDIRHKAEEELEAIIDEGLCRLLQIIPQKIYLV</sequence>